<geneLocation type="plasmid" evidence="1">
    <name>pConj125k</name>
</geneLocation>
<dbReference type="Pfam" id="PF00574">
    <property type="entry name" value="CLP_protease"/>
    <property type="match status" value="1"/>
</dbReference>
<organism evidence="1">
    <name type="scientific">Escherichia coli</name>
    <dbReference type="NCBI Taxonomy" id="562"/>
    <lineage>
        <taxon>Bacteria</taxon>
        <taxon>Pseudomonadati</taxon>
        <taxon>Pseudomonadota</taxon>
        <taxon>Gammaproteobacteria</taxon>
        <taxon>Enterobacterales</taxon>
        <taxon>Enterobacteriaceae</taxon>
        <taxon>Escherichia</taxon>
    </lineage>
</organism>
<dbReference type="GO" id="GO:0006508">
    <property type="term" value="P:proteolysis"/>
    <property type="evidence" value="ECO:0007669"/>
    <property type="project" value="UniProtKB-KW"/>
</dbReference>
<dbReference type="EMBL" id="MK033499">
    <property type="protein sequence ID" value="AYU66361.1"/>
    <property type="molecule type" value="Genomic_DNA"/>
</dbReference>
<evidence type="ECO:0000313" key="1">
    <source>
        <dbReference type="EMBL" id="AYU66361.1"/>
    </source>
</evidence>
<dbReference type="RefSeq" id="WP_000256638.1">
    <property type="nucleotide sequence ID" value="NZ_CP093318.1"/>
</dbReference>
<dbReference type="SUPFAM" id="SSF52096">
    <property type="entry name" value="ClpP/crotonase"/>
    <property type="match status" value="1"/>
</dbReference>
<proteinExistence type="predicted"/>
<name>A0A3G4RKW8_ECOLX</name>
<dbReference type="GO" id="GO:0004252">
    <property type="term" value="F:serine-type endopeptidase activity"/>
    <property type="evidence" value="ECO:0007669"/>
    <property type="project" value="UniProtKB-EC"/>
</dbReference>
<accession>A0A3G4RKW8</accession>
<dbReference type="AlphaFoldDB" id="A0A3G4RKW8"/>
<dbReference type="InterPro" id="IPR023562">
    <property type="entry name" value="ClpP/TepA"/>
</dbReference>
<keyword evidence="1" id="KW-0645">Protease</keyword>
<dbReference type="EC" id="3.4.21.92" evidence="1"/>
<keyword evidence="1" id="KW-0614">Plasmid</keyword>
<protein>
    <submittedName>
        <fullName evidence="1">ATP-dependent Clp protease proteolytic subunit</fullName>
        <ecNumber evidence="1">3.4.21.92</ecNumber>
    </submittedName>
</protein>
<dbReference type="InterPro" id="IPR029045">
    <property type="entry name" value="ClpP/crotonase-like_dom_sf"/>
</dbReference>
<keyword evidence="1" id="KW-0378">Hydrolase</keyword>
<dbReference type="Gene3D" id="3.90.226.10">
    <property type="entry name" value="2-enoyl-CoA Hydratase, Chain A, domain 1"/>
    <property type="match status" value="1"/>
</dbReference>
<sequence length="205" mass="22234">MVTKGAEYHGYSLNAVAGNKHRQEMDEDGNNPSLPLFSYYECHVSNSITHVYISQNISEPAVYVPLVQFFNSRQHGDVVHLHLNCYGGRLDAGIQIVTSILNSQAQVIAHLDGVAYSMAAVMFLACDGHYVSPYGKLMLHTYSGGGGGGKAPDQRAAQAAIDETYAKIVGYRKYKPPFCSSSEVSYLKFPHSFTAQAPILTAGPA</sequence>
<reference evidence="1" key="1">
    <citation type="submission" date="2018-10" db="EMBL/GenBank/DDBJ databases">
        <title>Emergence of a New Multidrug-resistant Salmonella enterica serovar Anatum Clone in Taiwan.</title>
        <authorList>
            <person name="Wang Y.-W."/>
            <person name="Hong Y.-P."/>
            <person name="Chen Y.-S."/>
            <person name="Chiou C.-S."/>
        </authorList>
    </citation>
    <scope>NUCLEOTIDE SEQUENCE</scope>
    <source>
        <strain evidence="1">C600_pConj125k</strain>
        <plasmid evidence="1">pConj125k</plasmid>
    </source>
</reference>